<evidence type="ECO:0000313" key="2">
    <source>
        <dbReference type="EMBL" id="RHZ80106.1"/>
    </source>
</evidence>
<keyword evidence="3" id="KW-1185">Reference proteome</keyword>
<dbReference type="EMBL" id="PQFF01000130">
    <property type="protein sequence ID" value="RHZ80106.1"/>
    <property type="molecule type" value="Genomic_DNA"/>
</dbReference>
<evidence type="ECO:0000313" key="3">
    <source>
        <dbReference type="Proteomes" id="UP000266861"/>
    </source>
</evidence>
<gene>
    <name evidence="2" type="ORF">Glove_139g46</name>
</gene>
<proteinExistence type="predicted"/>
<name>A0A397J263_9GLOM</name>
<evidence type="ECO:0000256" key="1">
    <source>
        <dbReference type="SAM" id="MobiDB-lite"/>
    </source>
</evidence>
<comment type="caution">
    <text evidence="2">The sequence shown here is derived from an EMBL/GenBank/DDBJ whole genome shotgun (WGS) entry which is preliminary data.</text>
</comment>
<reference evidence="2 3" key="1">
    <citation type="submission" date="2018-08" db="EMBL/GenBank/DDBJ databases">
        <title>Genome and evolution of the arbuscular mycorrhizal fungus Diversispora epigaea (formerly Glomus versiforme) and its bacterial endosymbionts.</title>
        <authorList>
            <person name="Sun X."/>
            <person name="Fei Z."/>
            <person name="Harrison M."/>
        </authorList>
    </citation>
    <scope>NUCLEOTIDE SEQUENCE [LARGE SCALE GENOMIC DNA]</scope>
    <source>
        <strain evidence="2 3">IT104</strain>
    </source>
</reference>
<feature type="region of interest" description="Disordered" evidence="1">
    <location>
        <begin position="20"/>
        <end position="43"/>
    </location>
</feature>
<organism evidence="2 3">
    <name type="scientific">Diversispora epigaea</name>
    <dbReference type="NCBI Taxonomy" id="1348612"/>
    <lineage>
        <taxon>Eukaryota</taxon>
        <taxon>Fungi</taxon>
        <taxon>Fungi incertae sedis</taxon>
        <taxon>Mucoromycota</taxon>
        <taxon>Glomeromycotina</taxon>
        <taxon>Glomeromycetes</taxon>
        <taxon>Diversisporales</taxon>
        <taxon>Diversisporaceae</taxon>
        <taxon>Diversispora</taxon>
    </lineage>
</organism>
<sequence>MERFKILQALQNQTRKKEIQYDLSEDDEDKVEAEGSSNKNGKTKPRFDVVKIIEDAEISLRPSLTMILAETS</sequence>
<protein>
    <submittedName>
        <fullName evidence="2">Uncharacterized protein</fullName>
    </submittedName>
</protein>
<accession>A0A397J263</accession>
<dbReference type="Proteomes" id="UP000266861">
    <property type="component" value="Unassembled WGS sequence"/>
</dbReference>
<dbReference type="AlphaFoldDB" id="A0A397J263"/>